<gene>
    <name evidence="1" type="ORF">TIFTF001_054961</name>
    <name evidence="2" type="ORF">TIFTF001_054963</name>
</gene>
<sequence>MPVRKKFLRIGDRHDVLKRSCWFEKPASKLHSLVFRTGLTSPGQAGLKNQRVWTGLTGPGQAVRTDLTGAGQAGLKNQRVRTGLTGLGQAVWTNLTGAGQAGLKNQRVRKTNKSGPA</sequence>
<name>A0AA88EFR6_FICCA</name>
<dbReference type="Proteomes" id="UP001187192">
    <property type="component" value="Unassembled WGS sequence"/>
</dbReference>
<evidence type="ECO:0000313" key="2">
    <source>
        <dbReference type="EMBL" id="GMN74087.1"/>
    </source>
</evidence>
<accession>A0AA88EFR6</accession>
<reference evidence="2" key="1">
    <citation type="submission" date="2023-07" db="EMBL/GenBank/DDBJ databases">
        <title>draft genome sequence of fig (Ficus carica).</title>
        <authorList>
            <person name="Takahashi T."/>
            <person name="Nishimura K."/>
        </authorList>
    </citation>
    <scope>NUCLEOTIDE SEQUENCE</scope>
</reference>
<proteinExistence type="predicted"/>
<evidence type="ECO:0000313" key="3">
    <source>
        <dbReference type="Proteomes" id="UP001187192"/>
    </source>
</evidence>
<dbReference type="EMBL" id="BTGU01016018">
    <property type="protein sequence ID" value="GMN74077.1"/>
    <property type="molecule type" value="Genomic_DNA"/>
</dbReference>
<dbReference type="EMBL" id="BTGU01016020">
    <property type="protein sequence ID" value="GMN74087.1"/>
    <property type="molecule type" value="Genomic_DNA"/>
</dbReference>
<evidence type="ECO:0000313" key="1">
    <source>
        <dbReference type="EMBL" id="GMN74077.1"/>
    </source>
</evidence>
<comment type="caution">
    <text evidence="2">The sequence shown here is derived from an EMBL/GenBank/DDBJ whole genome shotgun (WGS) entry which is preliminary data.</text>
</comment>
<protein>
    <submittedName>
        <fullName evidence="2">Uncharacterized protein</fullName>
    </submittedName>
</protein>
<organism evidence="2 3">
    <name type="scientific">Ficus carica</name>
    <name type="common">Common fig</name>
    <dbReference type="NCBI Taxonomy" id="3494"/>
    <lineage>
        <taxon>Eukaryota</taxon>
        <taxon>Viridiplantae</taxon>
        <taxon>Streptophyta</taxon>
        <taxon>Embryophyta</taxon>
        <taxon>Tracheophyta</taxon>
        <taxon>Spermatophyta</taxon>
        <taxon>Magnoliopsida</taxon>
        <taxon>eudicotyledons</taxon>
        <taxon>Gunneridae</taxon>
        <taxon>Pentapetalae</taxon>
        <taxon>rosids</taxon>
        <taxon>fabids</taxon>
        <taxon>Rosales</taxon>
        <taxon>Moraceae</taxon>
        <taxon>Ficeae</taxon>
        <taxon>Ficus</taxon>
    </lineage>
</organism>
<dbReference type="AlphaFoldDB" id="A0AA88EFR6"/>
<keyword evidence="3" id="KW-1185">Reference proteome</keyword>